<reference evidence="1" key="1">
    <citation type="journal article" date="2021" name="PeerJ">
        <title>Extensive microbial diversity within the chicken gut microbiome revealed by metagenomics and culture.</title>
        <authorList>
            <person name="Gilroy R."/>
            <person name="Ravi A."/>
            <person name="Getino M."/>
            <person name="Pursley I."/>
            <person name="Horton D.L."/>
            <person name="Alikhan N.F."/>
            <person name="Baker D."/>
            <person name="Gharbi K."/>
            <person name="Hall N."/>
            <person name="Watson M."/>
            <person name="Adriaenssens E.M."/>
            <person name="Foster-Nyarko E."/>
            <person name="Jarju S."/>
            <person name="Secka A."/>
            <person name="Antonio M."/>
            <person name="Oren A."/>
            <person name="Chaudhuri R.R."/>
            <person name="La Ragione R."/>
            <person name="Hildebrand F."/>
            <person name="Pallen M.J."/>
        </authorList>
    </citation>
    <scope>NUCLEOTIDE SEQUENCE</scope>
    <source>
        <strain evidence="1">CHK192-9172</strain>
    </source>
</reference>
<accession>A0A9D2IF95</accession>
<proteinExistence type="predicted"/>
<name>A0A9D2IF95_9FIRM</name>
<organism evidence="1 2">
    <name type="scientific">Candidatus Eubacterium avistercoris</name>
    <dbReference type="NCBI Taxonomy" id="2838567"/>
    <lineage>
        <taxon>Bacteria</taxon>
        <taxon>Bacillati</taxon>
        <taxon>Bacillota</taxon>
        <taxon>Clostridia</taxon>
        <taxon>Eubacteriales</taxon>
        <taxon>Eubacteriaceae</taxon>
        <taxon>Eubacterium</taxon>
    </lineage>
</organism>
<dbReference type="Proteomes" id="UP000824024">
    <property type="component" value="Unassembled WGS sequence"/>
</dbReference>
<gene>
    <name evidence="1" type="ORF">IAA08_02955</name>
</gene>
<evidence type="ECO:0000313" key="1">
    <source>
        <dbReference type="EMBL" id="HIZ06880.1"/>
    </source>
</evidence>
<protein>
    <submittedName>
        <fullName evidence="1">Uncharacterized protein</fullName>
    </submittedName>
</protein>
<sequence length="63" mass="7576">MPEKEEIQIKLRSQSGQNPACPGCEQEFWLDMMEKRIMEALRQSSDEEMTLHMLREQIRYLEC</sequence>
<dbReference type="AlphaFoldDB" id="A0A9D2IF95"/>
<reference evidence="1" key="2">
    <citation type="submission" date="2021-04" db="EMBL/GenBank/DDBJ databases">
        <authorList>
            <person name="Gilroy R."/>
        </authorList>
    </citation>
    <scope>NUCLEOTIDE SEQUENCE</scope>
    <source>
        <strain evidence="1">CHK192-9172</strain>
    </source>
</reference>
<evidence type="ECO:0000313" key="2">
    <source>
        <dbReference type="Proteomes" id="UP000824024"/>
    </source>
</evidence>
<comment type="caution">
    <text evidence="1">The sequence shown here is derived from an EMBL/GenBank/DDBJ whole genome shotgun (WGS) entry which is preliminary data.</text>
</comment>
<dbReference type="EMBL" id="DXCH01000081">
    <property type="protein sequence ID" value="HIZ06880.1"/>
    <property type="molecule type" value="Genomic_DNA"/>
</dbReference>